<dbReference type="EMBL" id="JAGPXC010000013">
    <property type="protein sequence ID" value="KAH6643479.1"/>
    <property type="molecule type" value="Genomic_DNA"/>
</dbReference>
<dbReference type="Pfam" id="PF19535">
    <property type="entry name" value="DUF6060"/>
    <property type="match status" value="1"/>
</dbReference>
<dbReference type="Proteomes" id="UP000758603">
    <property type="component" value="Unassembled WGS sequence"/>
</dbReference>
<name>A0A9P8RKE8_9PEZI</name>
<keyword evidence="1" id="KW-0732">Signal</keyword>
<feature type="signal peptide" evidence="1">
    <location>
        <begin position="1"/>
        <end position="23"/>
    </location>
</feature>
<evidence type="ECO:0000313" key="3">
    <source>
        <dbReference type="Proteomes" id="UP000758603"/>
    </source>
</evidence>
<proteinExistence type="predicted"/>
<feature type="chain" id="PRO_5040140604" evidence="1">
    <location>
        <begin position="24"/>
        <end position="349"/>
    </location>
</feature>
<dbReference type="GeneID" id="70137422"/>
<gene>
    <name evidence="2" type="ORF">BKA67DRAFT_665285</name>
</gene>
<dbReference type="AlphaFoldDB" id="A0A9P8RKE8"/>
<comment type="caution">
    <text evidence="2">The sequence shown here is derived from an EMBL/GenBank/DDBJ whole genome shotgun (WGS) entry which is preliminary data.</text>
</comment>
<keyword evidence="3" id="KW-1185">Reference proteome</keyword>
<organism evidence="2 3">
    <name type="scientific">Truncatella angustata</name>
    <dbReference type="NCBI Taxonomy" id="152316"/>
    <lineage>
        <taxon>Eukaryota</taxon>
        <taxon>Fungi</taxon>
        <taxon>Dikarya</taxon>
        <taxon>Ascomycota</taxon>
        <taxon>Pezizomycotina</taxon>
        <taxon>Sordariomycetes</taxon>
        <taxon>Xylariomycetidae</taxon>
        <taxon>Amphisphaeriales</taxon>
        <taxon>Sporocadaceae</taxon>
        <taxon>Truncatella</taxon>
    </lineage>
</organism>
<sequence length="349" mass="37252">MTLRFNDAFLLFVAASSLLRAVAQDPFTFCKDDGCGDCPVSITSIGTGYPDCAIYNSVDVFGNQGFDEEKNFINAFLDVPQQDESQPCFIIFKSPADLQQPGCGEIQKTFQDATCGDIKLDTTFMVQFCCGNGDCAAAGIPGLPSTRSISQSAKFDRSMLAALASSGGGGLKSLRIAINGTEIQPAYVGSPPVTDSISESFIKKPMLARRNGVCAGDWVPVAGKEDYTRPADRPQIVSSVYTGPFVVQITQTRTQEWSMTIEASLGFEDVVSLGISFSSTFSESVSNSEAAQFTIAEGEKGYVAWNSFVRCSEGTGTCNDEQISGEVCTPYLDANSGKLAGEYTLVEQG</sequence>
<dbReference type="OrthoDB" id="3634414at2759"/>
<dbReference type="InterPro" id="IPR045702">
    <property type="entry name" value="DUF6060"/>
</dbReference>
<evidence type="ECO:0000313" key="2">
    <source>
        <dbReference type="EMBL" id="KAH6643479.1"/>
    </source>
</evidence>
<reference evidence="2" key="1">
    <citation type="journal article" date="2021" name="Nat. Commun.">
        <title>Genetic determinants of endophytism in the Arabidopsis root mycobiome.</title>
        <authorList>
            <person name="Mesny F."/>
            <person name="Miyauchi S."/>
            <person name="Thiergart T."/>
            <person name="Pickel B."/>
            <person name="Atanasova L."/>
            <person name="Karlsson M."/>
            <person name="Huettel B."/>
            <person name="Barry K.W."/>
            <person name="Haridas S."/>
            <person name="Chen C."/>
            <person name="Bauer D."/>
            <person name="Andreopoulos W."/>
            <person name="Pangilinan J."/>
            <person name="LaButti K."/>
            <person name="Riley R."/>
            <person name="Lipzen A."/>
            <person name="Clum A."/>
            <person name="Drula E."/>
            <person name="Henrissat B."/>
            <person name="Kohler A."/>
            <person name="Grigoriev I.V."/>
            <person name="Martin F.M."/>
            <person name="Hacquard S."/>
        </authorList>
    </citation>
    <scope>NUCLEOTIDE SEQUENCE</scope>
    <source>
        <strain evidence="2">MPI-SDFR-AT-0073</strain>
    </source>
</reference>
<accession>A0A9P8RKE8</accession>
<protein>
    <submittedName>
        <fullName evidence="2">Uncharacterized protein</fullName>
    </submittedName>
</protein>
<dbReference type="RefSeq" id="XP_045951409.1">
    <property type="nucleotide sequence ID" value="XM_046108531.1"/>
</dbReference>
<evidence type="ECO:0000256" key="1">
    <source>
        <dbReference type="SAM" id="SignalP"/>
    </source>
</evidence>